<dbReference type="SUPFAM" id="SSF53474">
    <property type="entry name" value="alpha/beta-Hydrolases"/>
    <property type="match status" value="1"/>
</dbReference>
<dbReference type="PANTHER" id="PTHR10794:SF63">
    <property type="entry name" value="ALPHA_BETA HYDROLASE 1, ISOFORM A"/>
    <property type="match status" value="1"/>
</dbReference>
<dbReference type="Gene3D" id="3.40.50.1820">
    <property type="entry name" value="alpha/beta hydrolase"/>
    <property type="match status" value="1"/>
</dbReference>
<sequence>MAAIAALLFSGTDLLEALIGSMQDTLHGPGLTNHSLQAVAMTWTQRQQEPLLASTVQTVWSIDRVDMSEGSDGNGGYAATTNSTSRMAVTAHLQPVSFLHRDDAVSVVNTAAAAVVDAYTKDSWATPTCNATHDGQWRPLLPSQPPMSMLQRHLSTAATALCPSPLATGVSTVLAPIQSVRSIRSIQSIRSIHSVPQAVVTGIVPTAAPTDTVIGTTIPIASTDIGVHIASSSETTSMARHLNTSVLWSQKILTWMDMCQLTCVSEGNSSDGIINSSSSASSSSSSSSSSTTSSSLYNNCKCESPFLQLPWLQLMAMAVLLFGLRQYWLRSPVRLQTPQRPVSIKRRNPITGTVEHIPLHLLVQSACPHLADPAMNVYHPHPLLSGGHLQTMYAAVYQRASHTTVAYDRELVNLPDGGVMSLDWHHPSSIQTVPPSSSSEPPPQPSSSSEPSPQLPKKKLPYVLILHGLTGGSHETYVQDLVTQVGDANLPSVVMNFRGCSGTPLTSAQLYSGAWTGDVAYCIRHIQNKLPGVVLFACGFSLGANVLTKYVGEMGDKCPLVGAASIGNPFDLLGGLRALHRSWIGKNIYSRAMTKNLSKLFLSHAHAFKDTDGLDIEGINNAVFMVDFDEACTRRAFNYHTVEEYYRQASSAQYIPSIAIPMLMLSACDDPVANFEVLPWRECLYNPHVVLATTSRGGHLGWFEASWSNFLLPGRRWFAKPVGEFIKAILEANLSLSEIESAENTNQSLLPNLALRGLPLGSSATVLNRPVTADELILTEVVKPTLMGSIVPICNEESVSPPDVVGSSLVASANPVKHQCPPATIRRVRLIECHVLKVKREVSLTSVKPVLEMAKRESLHVAQPAATLTSVLLKFLRGGGGQRVWTLLGVLVWLYVSRSARSGRGLK</sequence>
<feature type="chain" id="PRO_5045199478" description="AB hydrolase-1 domain-containing protein" evidence="3">
    <location>
        <begin position="18"/>
        <end position="907"/>
    </location>
</feature>
<reference evidence="4 5" key="1">
    <citation type="submission" date="2021-02" db="EMBL/GenBank/DDBJ databases">
        <title>Variation within the Batrachochytrium salamandrivorans European outbreak.</title>
        <authorList>
            <person name="Kelly M."/>
            <person name="Pasmans F."/>
            <person name="Shea T.P."/>
            <person name="Munoz J.F."/>
            <person name="Carranza S."/>
            <person name="Cuomo C.A."/>
            <person name="Martel A."/>
        </authorList>
    </citation>
    <scope>NUCLEOTIDE SEQUENCE [LARGE SCALE GENOMIC DNA]</scope>
    <source>
        <strain evidence="4 5">AMFP18/2</strain>
    </source>
</reference>
<evidence type="ECO:0000313" key="4">
    <source>
        <dbReference type="EMBL" id="KAH6597348.1"/>
    </source>
</evidence>
<feature type="compositionally biased region" description="Low complexity" evidence="2">
    <location>
        <begin position="427"/>
        <end position="439"/>
    </location>
</feature>
<protein>
    <recommendedName>
        <fullName evidence="6">AB hydrolase-1 domain-containing protein</fullName>
    </recommendedName>
</protein>
<organism evidence="4 5">
    <name type="scientific">Batrachochytrium salamandrivorans</name>
    <dbReference type="NCBI Taxonomy" id="1357716"/>
    <lineage>
        <taxon>Eukaryota</taxon>
        <taxon>Fungi</taxon>
        <taxon>Fungi incertae sedis</taxon>
        <taxon>Chytridiomycota</taxon>
        <taxon>Chytridiomycota incertae sedis</taxon>
        <taxon>Chytridiomycetes</taxon>
        <taxon>Rhizophydiales</taxon>
        <taxon>Rhizophydiales incertae sedis</taxon>
        <taxon>Batrachochytrium</taxon>
    </lineage>
</organism>
<dbReference type="EMBL" id="JAFCIX010000145">
    <property type="protein sequence ID" value="KAH6597348.1"/>
    <property type="molecule type" value="Genomic_DNA"/>
</dbReference>
<feature type="region of interest" description="Disordered" evidence="2">
    <location>
        <begin position="425"/>
        <end position="456"/>
    </location>
</feature>
<gene>
    <name evidence="4" type="ORF">BASA50_004488</name>
</gene>
<dbReference type="Proteomes" id="UP001648503">
    <property type="component" value="Unassembled WGS sequence"/>
</dbReference>
<evidence type="ECO:0000256" key="2">
    <source>
        <dbReference type="SAM" id="MobiDB-lite"/>
    </source>
</evidence>
<accession>A0ABQ8FFC3</accession>
<dbReference type="PROSITE" id="PS01133">
    <property type="entry name" value="UPF0017"/>
    <property type="match status" value="1"/>
</dbReference>
<name>A0ABQ8FFC3_9FUNG</name>
<evidence type="ECO:0008006" key="6">
    <source>
        <dbReference type="Google" id="ProtNLM"/>
    </source>
</evidence>
<evidence type="ECO:0000256" key="3">
    <source>
        <dbReference type="SAM" id="SignalP"/>
    </source>
</evidence>
<dbReference type="InterPro" id="IPR000952">
    <property type="entry name" value="AB_hydrolase_4_CS"/>
</dbReference>
<keyword evidence="5" id="KW-1185">Reference proteome</keyword>
<evidence type="ECO:0000256" key="1">
    <source>
        <dbReference type="ARBA" id="ARBA00010884"/>
    </source>
</evidence>
<dbReference type="PANTHER" id="PTHR10794">
    <property type="entry name" value="ABHYDROLASE DOMAIN-CONTAINING PROTEIN"/>
    <property type="match status" value="1"/>
</dbReference>
<dbReference type="InterPro" id="IPR029058">
    <property type="entry name" value="AB_hydrolase_fold"/>
</dbReference>
<comment type="similarity">
    <text evidence="1">Belongs to the AB hydrolase superfamily. AB hydrolase 4 family.</text>
</comment>
<dbReference type="InterPro" id="IPR050960">
    <property type="entry name" value="AB_hydrolase_4_sf"/>
</dbReference>
<keyword evidence="3" id="KW-0732">Signal</keyword>
<proteinExistence type="inferred from homology"/>
<comment type="caution">
    <text evidence="4">The sequence shown here is derived from an EMBL/GenBank/DDBJ whole genome shotgun (WGS) entry which is preliminary data.</text>
</comment>
<evidence type="ECO:0000313" key="5">
    <source>
        <dbReference type="Proteomes" id="UP001648503"/>
    </source>
</evidence>
<feature type="signal peptide" evidence="3">
    <location>
        <begin position="1"/>
        <end position="17"/>
    </location>
</feature>